<dbReference type="InterPro" id="IPR014717">
    <property type="entry name" value="Transl_elong_EF1B/ribsomal_bS6"/>
</dbReference>
<dbReference type="InterPro" id="IPR007445">
    <property type="entry name" value="PilO"/>
</dbReference>
<reference evidence="1 2" key="1">
    <citation type="submission" date="2017-06" db="EMBL/GenBank/DDBJ databases">
        <title>Novel microbial phyla capable of carbon fixation and sulfur reduction in deep-sea sediments.</title>
        <authorList>
            <person name="Huang J."/>
            <person name="Baker B."/>
            <person name="Wang Y."/>
        </authorList>
    </citation>
    <scope>NUCLEOTIDE SEQUENCE [LARGE SCALE GENOMIC DNA]</scope>
    <source>
        <strain evidence="1">B3_LCP</strain>
    </source>
</reference>
<dbReference type="Proteomes" id="UP000319619">
    <property type="component" value="Unassembled WGS sequence"/>
</dbReference>
<dbReference type="GO" id="GO:0043683">
    <property type="term" value="P:type IV pilus assembly"/>
    <property type="evidence" value="ECO:0007669"/>
    <property type="project" value="InterPro"/>
</dbReference>
<name>A0A532UYF1_UNCL8</name>
<dbReference type="Gene3D" id="3.30.70.60">
    <property type="match status" value="1"/>
</dbReference>
<sequence length="184" mass="21430">MRKVLILVLIAVVFGGGFWLYHNFLFPKYPQDIANLDREINIKNEELISAEILAQEMDLVARLIERNLALSTKDSLAEDASMPFLNFVTNMLQDLEIKLIVLEPKKRRAQVDYIKTPYFMTIECTYYEFGKLVALLEKSERLITLESFAVDNGFRQATATRDFRDPEDHIFEMQISTLTLIKRM</sequence>
<dbReference type="EMBL" id="NJBN01000006">
    <property type="protein sequence ID" value="TKJ39973.1"/>
    <property type="molecule type" value="Genomic_DNA"/>
</dbReference>
<organism evidence="1 2">
    <name type="scientific">candidate division LCP-89 bacterium B3_LCP</name>
    <dbReference type="NCBI Taxonomy" id="2012998"/>
    <lineage>
        <taxon>Bacteria</taxon>
        <taxon>Pseudomonadati</taxon>
        <taxon>Bacteria division LCP-89</taxon>
    </lineage>
</organism>
<dbReference type="AlphaFoldDB" id="A0A532UYF1"/>
<dbReference type="Pfam" id="PF04350">
    <property type="entry name" value="PilO"/>
    <property type="match status" value="1"/>
</dbReference>
<evidence type="ECO:0000313" key="1">
    <source>
        <dbReference type="EMBL" id="TKJ39973.1"/>
    </source>
</evidence>
<proteinExistence type="predicted"/>
<protein>
    <recommendedName>
        <fullName evidence="3">Pilus assembly protein PilO</fullName>
    </recommendedName>
</protein>
<gene>
    <name evidence="1" type="ORF">CEE37_09560</name>
</gene>
<dbReference type="GO" id="GO:0043107">
    <property type="term" value="P:type IV pilus-dependent motility"/>
    <property type="evidence" value="ECO:0007669"/>
    <property type="project" value="InterPro"/>
</dbReference>
<evidence type="ECO:0008006" key="3">
    <source>
        <dbReference type="Google" id="ProtNLM"/>
    </source>
</evidence>
<comment type="caution">
    <text evidence="1">The sequence shown here is derived from an EMBL/GenBank/DDBJ whole genome shotgun (WGS) entry which is preliminary data.</text>
</comment>
<accession>A0A532UYF1</accession>
<evidence type="ECO:0000313" key="2">
    <source>
        <dbReference type="Proteomes" id="UP000319619"/>
    </source>
</evidence>